<dbReference type="AlphaFoldDB" id="A0AA93AK35"/>
<evidence type="ECO:0000313" key="4">
    <source>
        <dbReference type="Proteomes" id="UP000256817"/>
    </source>
</evidence>
<keyword evidence="4" id="KW-1185">Reference proteome</keyword>
<gene>
    <name evidence="2" type="ORF">DMB84_019900</name>
    <name evidence="1" type="ORF">DMB85_019890</name>
</gene>
<dbReference type="Proteomes" id="UP000256540">
    <property type="component" value="Unassembled WGS sequence"/>
</dbReference>
<sequence>MIDNMFDFSTAKIQILSGLGREVLSHLLSKGDITDAEYRAAVGKEPQESISAYLPYSQIYL</sequence>
<protein>
    <submittedName>
        <fullName evidence="2">Uncharacterized protein</fullName>
    </submittedName>
</protein>
<proteinExistence type="predicted"/>
<evidence type="ECO:0000313" key="1">
    <source>
        <dbReference type="EMBL" id="RRO02886.1"/>
    </source>
</evidence>
<evidence type="ECO:0000313" key="2">
    <source>
        <dbReference type="EMBL" id="RRO11524.1"/>
    </source>
</evidence>
<dbReference type="EMBL" id="QHJW02000074">
    <property type="protein sequence ID" value="RRO02886.1"/>
    <property type="molecule type" value="Genomic_DNA"/>
</dbReference>
<name>A0AA93AK35_9GAMM</name>
<evidence type="ECO:0000313" key="3">
    <source>
        <dbReference type="Proteomes" id="UP000256540"/>
    </source>
</evidence>
<dbReference type="Proteomes" id="UP000256817">
    <property type="component" value="Unassembled WGS sequence"/>
</dbReference>
<organism evidence="2 3">
    <name type="scientific">Pectobacterium aquaticum</name>
    <dbReference type="NCBI Taxonomy" id="2204145"/>
    <lineage>
        <taxon>Bacteria</taxon>
        <taxon>Pseudomonadati</taxon>
        <taxon>Pseudomonadota</taxon>
        <taxon>Gammaproteobacteria</taxon>
        <taxon>Enterobacterales</taxon>
        <taxon>Pectobacteriaceae</taxon>
        <taxon>Pectobacterium</taxon>
    </lineage>
</organism>
<dbReference type="EMBL" id="QHJS02000112">
    <property type="protein sequence ID" value="RRO11524.1"/>
    <property type="molecule type" value="Genomic_DNA"/>
</dbReference>
<accession>A0AA93AK35</accession>
<comment type="caution">
    <text evidence="2">The sequence shown here is derived from an EMBL/GenBank/DDBJ whole genome shotgun (WGS) entry which is preliminary data.</text>
</comment>
<reference evidence="3 4" key="1">
    <citation type="submission" date="2018-11" db="EMBL/GenBank/DDBJ databases">
        <title>Draft genome sequences of proposed Pectobacterium aquaticum sp. nov. isolated in France from fresh water.</title>
        <authorList>
            <person name="Pedron J."/>
            <person name="Barny M.A."/>
        </authorList>
    </citation>
    <scope>NUCLEOTIDE SEQUENCE [LARGE SCALE GENOMIC DNA]</scope>
    <source>
        <strain evidence="2 3">A127-S21-F16</strain>
        <strain evidence="1 4">A35-S23-M15</strain>
    </source>
</reference>